<protein>
    <recommendedName>
        <fullName evidence="1">DUF6535 domain-containing protein</fullName>
    </recommendedName>
</protein>
<feature type="non-terminal residue" evidence="2">
    <location>
        <position position="1"/>
    </location>
</feature>
<dbReference type="Pfam" id="PF20153">
    <property type="entry name" value="DUF6535"/>
    <property type="match status" value="1"/>
</dbReference>
<feature type="domain" description="DUF6535" evidence="1">
    <location>
        <begin position="13"/>
        <end position="60"/>
    </location>
</feature>
<proteinExistence type="predicted"/>
<evidence type="ECO:0000313" key="3">
    <source>
        <dbReference type="Proteomes" id="UP000294933"/>
    </source>
</evidence>
<accession>A0A4Y7QLM2</accession>
<reference evidence="2 3" key="1">
    <citation type="submission" date="2018-06" db="EMBL/GenBank/DDBJ databases">
        <title>A transcriptomic atlas of mushroom development highlights an independent origin of complex multicellularity.</title>
        <authorList>
            <consortium name="DOE Joint Genome Institute"/>
            <person name="Krizsan K."/>
            <person name="Almasi E."/>
            <person name="Merenyi Z."/>
            <person name="Sahu N."/>
            <person name="Viragh M."/>
            <person name="Koszo T."/>
            <person name="Mondo S."/>
            <person name="Kiss B."/>
            <person name="Balint B."/>
            <person name="Kues U."/>
            <person name="Barry K."/>
            <person name="Hegedus J.C."/>
            <person name="Henrissat B."/>
            <person name="Johnson J."/>
            <person name="Lipzen A."/>
            <person name="Ohm R."/>
            <person name="Nagy I."/>
            <person name="Pangilinan J."/>
            <person name="Yan J."/>
            <person name="Xiong Y."/>
            <person name="Grigoriev I.V."/>
            <person name="Hibbett D.S."/>
            <person name="Nagy L.G."/>
        </authorList>
    </citation>
    <scope>NUCLEOTIDE SEQUENCE [LARGE SCALE GENOMIC DNA]</scope>
    <source>
        <strain evidence="2 3">SZMC22713</strain>
    </source>
</reference>
<dbReference type="EMBL" id="ML170158">
    <property type="protein sequence ID" value="TDL27719.1"/>
    <property type="molecule type" value="Genomic_DNA"/>
</dbReference>
<dbReference type="VEuPathDB" id="FungiDB:BD410DRAFT_781600"/>
<dbReference type="Proteomes" id="UP000294933">
    <property type="component" value="Unassembled WGS sequence"/>
</dbReference>
<evidence type="ECO:0000259" key="1">
    <source>
        <dbReference type="Pfam" id="PF20153"/>
    </source>
</evidence>
<evidence type="ECO:0000313" key="2">
    <source>
        <dbReference type="EMBL" id="TDL27719.1"/>
    </source>
</evidence>
<sequence length="99" mass="11390">QKPGRSDQGLSPALSLTLSLAAVMVERCTRYYVRRTRSVSSLTERAKMHQFLYEGMQHRKRDSRSNNFGTSAHSLVLFHPSQCLGCILNHWFHDIHGYI</sequence>
<organism evidence="2 3">
    <name type="scientific">Rickenella mellea</name>
    <dbReference type="NCBI Taxonomy" id="50990"/>
    <lineage>
        <taxon>Eukaryota</taxon>
        <taxon>Fungi</taxon>
        <taxon>Dikarya</taxon>
        <taxon>Basidiomycota</taxon>
        <taxon>Agaricomycotina</taxon>
        <taxon>Agaricomycetes</taxon>
        <taxon>Hymenochaetales</taxon>
        <taxon>Rickenellaceae</taxon>
        <taxon>Rickenella</taxon>
    </lineage>
</organism>
<name>A0A4Y7QLM2_9AGAM</name>
<dbReference type="InterPro" id="IPR045338">
    <property type="entry name" value="DUF6535"/>
</dbReference>
<gene>
    <name evidence="2" type="ORF">BD410DRAFT_781600</name>
</gene>
<dbReference type="AlphaFoldDB" id="A0A4Y7QLM2"/>
<keyword evidence="3" id="KW-1185">Reference proteome</keyword>